<evidence type="ECO:0000313" key="2">
    <source>
        <dbReference type="EMBL" id="RAK02385.1"/>
    </source>
</evidence>
<accession>A0A327X621</accession>
<keyword evidence="3" id="KW-1185">Reference proteome</keyword>
<evidence type="ECO:0000259" key="1">
    <source>
        <dbReference type="Pfam" id="PF00156"/>
    </source>
</evidence>
<dbReference type="InterPro" id="IPR000836">
    <property type="entry name" value="PRTase_dom"/>
</dbReference>
<feature type="domain" description="Phosphoribosyltransferase" evidence="1">
    <location>
        <begin position="6"/>
        <end position="144"/>
    </location>
</feature>
<dbReference type="InterPro" id="IPR029057">
    <property type="entry name" value="PRTase-like"/>
</dbReference>
<dbReference type="AlphaFoldDB" id="A0A327X621"/>
<dbReference type="Proteomes" id="UP000248790">
    <property type="component" value="Unassembled WGS sequence"/>
</dbReference>
<comment type="caution">
    <text evidence="2">The sequence shown here is derived from an EMBL/GenBank/DDBJ whole genome shotgun (WGS) entry which is preliminary data.</text>
</comment>
<keyword evidence="2" id="KW-0328">Glycosyltransferase</keyword>
<keyword evidence="2" id="KW-0808">Transferase</keyword>
<reference evidence="2 3" key="1">
    <citation type="submission" date="2018-06" db="EMBL/GenBank/DDBJ databases">
        <title>Genomic Encyclopedia of Archaeal and Bacterial Type Strains, Phase II (KMG-II): from individual species to whole genera.</title>
        <authorList>
            <person name="Goeker M."/>
        </authorList>
    </citation>
    <scope>NUCLEOTIDE SEQUENCE [LARGE SCALE GENOMIC DNA]</scope>
    <source>
        <strain evidence="2 3">DSM 21851</strain>
    </source>
</reference>
<evidence type="ECO:0000313" key="3">
    <source>
        <dbReference type="Proteomes" id="UP000248790"/>
    </source>
</evidence>
<dbReference type="RefSeq" id="WP_111626590.1">
    <property type="nucleotide sequence ID" value="NZ_QLMC01000001.1"/>
</dbReference>
<dbReference type="OrthoDB" id="664757at2"/>
<dbReference type="GO" id="GO:0016757">
    <property type="term" value="F:glycosyltransferase activity"/>
    <property type="evidence" value="ECO:0007669"/>
    <property type="project" value="UniProtKB-KW"/>
</dbReference>
<dbReference type="EMBL" id="QLMC01000001">
    <property type="protein sequence ID" value="RAK02385.1"/>
    <property type="molecule type" value="Genomic_DNA"/>
</dbReference>
<gene>
    <name evidence="2" type="ORF">LX87_00505</name>
</gene>
<dbReference type="Gene3D" id="3.40.50.2020">
    <property type="match status" value="1"/>
</dbReference>
<dbReference type="SUPFAM" id="SSF53271">
    <property type="entry name" value="PRTase-like"/>
    <property type="match status" value="1"/>
</dbReference>
<dbReference type="PANTHER" id="PTHR11608">
    <property type="entry name" value="BIFUNCTIONAL PROTEIN PYRR"/>
    <property type="match status" value="1"/>
</dbReference>
<dbReference type="CDD" id="cd06223">
    <property type="entry name" value="PRTases_typeI"/>
    <property type="match status" value="1"/>
</dbReference>
<dbReference type="PANTHER" id="PTHR11608:SF0">
    <property type="entry name" value="BIFUNCTIONAL PROTEIN PYRR"/>
    <property type="match status" value="1"/>
</dbReference>
<sequence>MTSEITQILTRVQVEQKIRRIAFEIYENNFEQSEVILAGVSGEGYVLAQRLADVLQQIAPLKATVMKIMLDKTLRQQPSIHLDGAETVFTGKSVIVVDDVLNSGRTLAFALQPFLNVPLTSLKVAVIVDRDHKRYPVAADYIGYKLSTTLTEHVEVILSDQERMGVYLR</sequence>
<proteinExistence type="predicted"/>
<dbReference type="Pfam" id="PF00156">
    <property type="entry name" value="Pribosyltran"/>
    <property type="match status" value="1"/>
</dbReference>
<name>A0A327X621_LARAB</name>
<organism evidence="2 3">
    <name type="scientific">Larkinella arboricola</name>
    <dbReference type="NCBI Taxonomy" id="643671"/>
    <lineage>
        <taxon>Bacteria</taxon>
        <taxon>Pseudomonadati</taxon>
        <taxon>Bacteroidota</taxon>
        <taxon>Cytophagia</taxon>
        <taxon>Cytophagales</taxon>
        <taxon>Spirosomataceae</taxon>
        <taxon>Larkinella</taxon>
    </lineage>
</organism>
<dbReference type="InterPro" id="IPR050137">
    <property type="entry name" value="PyrR_bifunctional"/>
</dbReference>
<protein>
    <submittedName>
        <fullName evidence="2">Pyrimidine operon attenuation protein/uracil phosphoribosyltransferase</fullName>
    </submittedName>
</protein>